<gene>
    <name evidence="2" type="ORF">INP59_16860</name>
</gene>
<dbReference type="RefSeq" id="WP_193902380.1">
    <property type="nucleotide sequence ID" value="NZ_CP063450.1"/>
</dbReference>
<dbReference type="Pfam" id="PF13810">
    <property type="entry name" value="DUF4185"/>
    <property type="match status" value="1"/>
</dbReference>
<feature type="domain" description="DUF4185" evidence="1">
    <location>
        <begin position="10"/>
        <end position="323"/>
    </location>
</feature>
<dbReference type="InterPro" id="IPR025442">
    <property type="entry name" value="DUF4185"/>
</dbReference>
<proteinExistence type="predicted"/>
<organism evidence="2 3">
    <name type="scientific">Rhodococcus pyridinivorans</name>
    <dbReference type="NCBI Taxonomy" id="103816"/>
    <lineage>
        <taxon>Bacteria</taxon>
        <taxon>Bacillati</taxon>
        <taxon>Actinomycetota</taxon>
        <taxon>Actinomycetes</taxon>
        <taxon>Mycobacteriales</taxon>
        <taxon>Nocardiaceae</taxon>
        <taxon>Rhodococcus</taxon>
    </lineage>
</organism>
<sequence length="358" mass="39641">MTRKIGPITGPGTSAEQFGVGGTDLGIPVKLPNGSTAFVFGDTFEQFTVGGPGWRSPVLLRSDVDLPRKVEFSSAAGGRYAKQLIDYQHSNPEFSTVLPCDGVTIGSRTLLWVMFTQGLGNERYCEIIESSDNGETWTRNGRRWSSAAFRGQRVMMTWDRGRDGWVYAISTGGLARNKNALLWRVRETDILDPAKWEAWCWIDNRWQWKVNPADHEPGDIFPGGARLGELCLRWVQGNWVLSYFDAAAYAIRVKVAASPTANWHTAPTYTVVKGQGLPWDTNVLSQLYGGYIVPGSKLDDPEGVHLIVSQWNTSTNWPYQASQWSTTIRSVAPKIDDPTPPASGTEWDPILAEILGTS</sequence>
<dbReference type="Proteomes" id="UP000593818">
    <property type="component" value="Chromosome"/>
</dbReference>
<dbReference type="EMBL" id="CP063450">
    <property type="protein sequence ID" value="QOV97594.1"/>
    <property type="molecule type" value="Genomic_DNA"/>
</dbReference>
<evidence type="ECO:0000259" key="1">
    <source>
        <dbReference type="Pfam" id="PF13810"/>
    </source>
</evidence>
<protein>
    <submittedName>
        <fullName evidence="2">DUF4185 domain-containing protein</fullName>
    </submittedName>
</protein>
<name>A0A7M2XIK1_9NOCA</name>
<accession>A0A7M2XIK1</accession>
<evidence type="ECO:0000313" key="2">
    <source>
        <dbReference type="EMBL" id="QOV97594.1"/>
    </source>
</evidence>
<evidence type="ECO:0000313" key="3">
    <source>
        <dbReference type="Proteomes" id="UP000593818"/>
    </source>
</evidence>
<reference evidence="2 3" key="1">
    <citation type="submission" date="2020-10" db="EMBL/GenBank/DDBJ databases">
        <title>Whole genome sequence of oil-degrading bacteria Rhodococcus pyridinivorans strain 5Ap.</title>
        <authorList>
            <person name="Akhremchuk A.E."/>
            <person name="Valentovich L.N."/>
            <person name="Charniauskaya M.I."/>
            <person name="Bukliarevich H.A."/>
            <person name="Titok M.A."/>
        </authorList>
    </citation>
    <scope>NUCLEOTIDE SEQUENCE [LARGE SCALE GENOMIC DNA]</scope>
    <source>
        <strain evidence="2 3">5Ap</strain>
    </source>
</reference>
<dbReference type="AlphaFoldDB" id="A0A7M2XIK1"/>
<keyword evidence="3" id="KW-1185">Reference proteome</keyword>